<feature type="compositionally biased region" description="Low complexity" evidence="22">
    <location>
        <begin position="503"/>
        <end position="536"/>
    </location>
</feature>
<keyword evidence="15" id="KW-0119">Carbohydrate metabolism</keyword>
<gene>
    <name evidence="25" type="primary">BQ5605_C003g02512</name>
    <name evidence="25" type="ORF">BQ5605_C003G02512</name>
</gene>
<feature type="chain" id="PRO_5015932379" description="chitin deacetylase" evidence="23">
    <location>
        <begin position="21"/>
        <end position="591"/>
    </location>
</feature>
<sequence>MRTRSSLFAVAALLGGASHAQLDQPSQAAIKDPAKECTGYTYAPLAAFQSSYPTIWKIADLQHASVPADRNMTHNTVATNTLYLTYRRGVTDSAKNLFATVSAGFPSIAPRGTTDGDWSNVKYSTTDDPDCWWTSTLCTTPKLSGLPPDVTHCEKPAALGYTLDDGPNCSHNAYYDYLNEQKQKATLFYVGSNVMNWPLQAQRGLADGHEICAHSWSHRYMTSLSNEQAFAEIYYSKKIIKDVLGITVQCFRPPFGDTDDRIRSITHALGMRTILWSYDTVDWQVAQSGNAEVDHNYQTLISKATDQQGQINLAHELDAATMNLSQTWLPALQKAYTGGVMPITVCQGNAQPYLETSATFPSYEQWQKGVRQATIPVASPATSADDGISWAFSNGGGSGGNGNGNGSGSGNGGGIGGGNGSAMTGTETPVQGASHDDNSDGSSSSSDGDELSGTDGDSGDGDGSDGDSGDGDGSDGDSGNGDGGDGNDTFDGNDDGDDGDGDTSGSSNTTMMTGQGDSGSSMTGTMTNGTSSPNSGISKFGGSSSTVNNSTKTSAAKLIAAATKDIGEGALVVRCVLAVMVTLATVIAFYL</sequence>
<evidence type="ECO:0000256" key="9">
    <source>
        <dbReference type="ARBA" id="ARBA00022723"/>
    </source>
</evidence>
<keyword evidence="9" id="KW-0479">Metal-binding</keyword>
<dbReference type="SUPFAM" id="SSF88713">
    <property type="entry name" value="Glycoside hydrolase/deacetylase"/>
    <property type="match status" value="1"/>
</dbReference>
<evidence type="ECO:0000313" key="26">
    <source>
        <dbReference type="Proteomes" id="UP000249464"/>
    </source>
</evidence>
<evidence type="ECO:0000256" key="14">
    <source>
        <dbReference type="ARBA" id="ARBA00023180"/>
    </source>
</evidence>
<dbReference type="PANTHER" id="PTHR10587">
    <property type="entry name" value="GLYCOSYL TRANSFERASE-RELATED"/>
    <property type="match status" value="1"/>
</dbReference>
<evidence type="ECO:0000256" key="2">
    <source>
        <dbReference type="ARBA" id="ARBA00004191"/>
    </source>
</evidence>
<keyword evidence="18" id="KW-0961">Cell wall biogenesis/degradation</keyword>
<dbReference type="InterPro" id="IPR050248">
    <property type="entry name" value="Polysacc_deacetylase_ArnD"/>
</dbReference>
<keyword evidence="19" id="KW-0624">Polysaccharide degradation</keyword>
<dbReference type="GO" id="GO:0006032">
    <property type="term" value="P:chitin catabolic process"/>
    <property type="evidence" value="ECO:0007669"/>
    <property type="project" value="UniProtKB-KW"/>
</dbReference>
<evidence type="ECO:0000256" key="16">
    <source>
        <dbReference type="ARBA" id="ARBA00023285"/>
    </source>
</evidence>
<feature type="compositionally biased region" description="Polar residues" evidence="22">
    <location>
        <begin position="422"/>
        <end position="431"/>
    </location>
</feature>
<keyword evidence="12" id="KW-0146">Chitin degradation</keyword>
<evidence type="ECO:0000256" key="23">
    <source>
        <dbReference type="SAM" id="SignalP"/>
    </source>
</evidence>
<dbReference type="GO" id="GO:0098552">
    <property type="term" value="C:side of membrane"/>
    <property type="evidence" value="ECO:0007669"/>
    <property type="project" value="UniProtKB-KW"/>
</dbReference>
<evidence type="ECO:0000256" key="6">
    <source>
        <dbReference type="ARBA" id="ARBA00022512"/>
    </source>
</evidence>
<dbReference type="GO" id="GO:0005886">
    <property type="term" value="C:plasma membrane"/>
    <property type="evidence" value="ECO:0007669"/>
    <property type="project" value="UniProtKB-SubCell"/>
</dbReference>
<evidence type="ECO:0000256" key="15">
    <source>
        <dbReference type="ARBA" id="ARBA00023277"/>
    </source>
</evidence>
<evidence type="ECO:0000313" key="25">
    <source>
        <dbReference type="EMBL" id="SGY41435.1"/>
    </source>
</evidence>
<evidence type="ECO:0000256" key="19">
    <source>
        <dbReference type="ARBA" id="ARBA00023326"/>
    </source>
</evidence>
<evidence type="ECO:0000256" key="12">
    <source>
        <dbReference type="ARBA" id="ARBA00023024"/>
    </source>
</evidence>
<feature type="compositionally biased region" description="Acidic residues" evidence="22">
    <location>
        <begin position="447"/>
        <end position="475"/>
    </location>
</feature>
<comment type="cofactor">
    <cofactor evidence="1">
        <name>Co(2+)</name>
        <dbReference type="ChEBI" id="CHEBI:48828"/>
    </cofactor>
</comment>
<evidence type="ECO:0000256" key="20">
    <source>
        <dbReference type="ARBA" id="ARBA00024056"/>
    </source>
</evidence>
<dbReference type="GO" id="GO:0000272">
    <property type="term" value="P:polysaccharide catabolic process"/>
    <property type="evidence" value="ECO:0007669"/>
    <property type="project" value="UniProtKB-KW"/>
</dbReference>
<keyword evidence="13" id="KW-0472">Membrane</keyword>
<evidence type="ECO:0000259" key="24">
    <source>
        <dbReference type="PROSITE" id="PS51677"/>
    </source>
</evidence>
<evidence type="ECO:0000256" key="4">
    <source>
        <dbReference type="ARBA" id="ARBA00010973"/>
    </source>
</evidence>
<dbReference type="GO" id="GO:0071555">
    <property type="term" value="P:cell wall organization"/>
    <property type="evidence" value="ECO:0007669"/>
    <property type="project" value="UniProtKB-KW"/>
</dbReference>
<keyword evidence="7" id="KW-0964">Secreted</keyword>
<evidence type="ECO:0000256" key="13">
    <source>
        <dbReference type="ARBA" id="ARBA00023136"/>
    </source>
</evidence>
<feature type="compositionally biased region" description="Acidic residues" evidence="22">
    <location>
        <begin position="491"/>
        <end position="501"/>
    </location>
</feature>
<dbReference type="PROSITE" id="PS51677">
    <property type="entry name" value="NODB"/>
    <property type="match status" value="1"/>
</dbReference>
<keyword evidence="17" id="KW-0449">Lipoprotein</keyword>
<protein>
    <recommendedName>
        <fullName evidence="20">chitin deacetylase</fullName>
        <ecNumber evidence="20">3.5.1.41</ecNumber>
    </recommendedName>
</protein>
<keyword evidence="16" id="KW-0170">Cobalt</keyword>
<name>A0A2X0M668_9BASI</name>
<dbReference type="GO" id="GO:0004099">
    <property type="term" value="F:chitin deacetylase activity"/>
    <property type="evidence" value="ECO:0007669"/>
    <property type="project" value="UniProtKB-EC"/>
</dbReference>
<dbReference type="STRING" id="796604.A0A2X0M668"/>
<keyword evidence="11" id="KW-0378">Hydrolase</keyword>
<evidence type="ECO:0000256" key="7">
    <source>
        <dbReference type="ARBA" id="ARBA00022525"/>
    </source>
</evidence>
<evidence type="ECO:0000256" key="8">
    <source>
        <dbReference type="ARBA" id="ARBA00022622"/>
    </source>
</evidence>
<comment type="similarity">
    <text evidence="4">Belongs to the polysaccharide deacetylase family.</text>
</comment>
<reference evidence="25 26" key="1">
    <citation type="submission" date="2016-11" db="EMBL/GenBank/DDBJ databases">
        <authorList>
            <person name="Jaros S."/>
            <person name="Januszkiewicz K."/>
            <person name="Wedrychowicz H."/>
        </authorList>
    </citation>
    <scope>NUCLEOTIDE SEQUENCE [LARGE SCALE GENOMIC DNA]</scope>
</reference>
<dbReference type="InterPro" id="IPR011330">
    <property type="entry name" value="Glyco_hydro/deAcase_b/a-brl"/>
</dbReference>
<evidence type="ECO:0000256" key="17">
    <source>
        <dbReference type="ARBA" id="ARBA00023288"/>
    </source>
</evidence>
<dbReference type="InterPro" id="IPR002509">
    <property type="entry name" value="NODB_dom"/>
</dbReference>
<comment type="catalytic activity">
    <reaction evidence="21">
        <text>[(1-&gt;4)-N-acetyl-beta-D-glucosaminyl](n) + n H2O = chitosan + n acetate</text>
        <dbReference type="Rhea" id="RHEA:10464"/>
        <dbReference type="Rhea" id="RHEA-COMP:9593"/>
        <dbReference type="Rhea" id="RHEA-COMP:9597"/>
        <dbReference type="ChEBI" id="CHEBI:15377"/>
        <dbReference type="ChEBI" id="CHEBI:17029"/>
        <dbReference type="ChEBI" id="CHEBI:30089"/>
        <dbReference type="ChEBI" id="CHEBI:57704"/>
        <dbReference type="EC" id="3.5.1.41"/>
    </reaction>
    <physiologicalReaction direction="left-to-right" evidence="21">
        <dbReference type="Rhea" id="RHEA:10465"/>
    </physiologicalReaction>
</comment>
<proteinExistence type="inferred from homology"/>
<feature type="signal peptide" evidence="23">
    <location>
        <begin position="1"/>
        <end position="20"/>
    </location>
</feature>
<organism evidence="25 26">
    <name type="scientific">Microbotryum silenes-dioicae</name>
    <dbReference type="NCBI Taxonomy" id="796604"/>
    <lineage>
        <taxon>Eukaryota</taxon>
        <taxon>Fungi</taxon>
        <taxon>Dikarya</taxon>
        <taxon>Basidiomycota</taxon>
        <taxon>Pucciniomycotina</taxon>
        <taxon>Microbotryomycetes</taxon>
        <taxon>Microbotryales</taxon>
        <taxon>Microbotryaceae</taxon>
        <taxon>Microbotryum</taxon>
    </lineage>
</organism>
<feature type="compositionally biased region" description="Gly residues" evidence="22">
    <location>
        <begin position="476"/>
        <end position="486"/>
    </location>
</feature>
<evidence type="ECO:0000256" key="18">
    <source>
        <dbReference type="ARBA" id="ARBA00023316"/>
    </source>
</evidence>
<keyword evidence="26" id="KW-1185">Reference proteome</keyword>
<keyword evidence="10 23" id="KW-0732">Signal</keyword>
<keyword evidence="14" id="KW-0325">Glycoprotein</keyword>
<dbReference type="Proteomes" id="UP000249464">
    <property type="component" value="Unassembled WGS sequence"/>
</dbReference>
<dbReference type="PANTHER" id="PTHR10587:SF98">
    <property type="entry name" value="CHITIN DEACETYLASE"/>
    <property type="match status" value="1"/>
</dbReference>
<dbReference type="EC" id="3.5.1.41" evidence="20"/>
<keyword evidence="5" id="KW-1003">Cell membrane</keyword>
<dbReference type="Gene3D" id="3.20.20.370">
    <property type="entry name" value="Glycoside hydrolase/deacetylase"/>
    <property type="match status" value="1"/>
</dbReference>
<accession>A0A2X0M668</accession>
<dbReference type="GO" id="GO:0046872">
    <property type="term" value="F:metal ion binding"/>
    <property type="evidence" value="ECO:0007669"/>
    <property type="project" value="UniProtKB-KW"/>
</dbReference>
<evidence type="ECO:0000256" key="21">
    <source>
        <dbReference type="ARBA" id="ARBA00048494"/>
    </source>
</evidence>
<dbReference type="FunFam" id="3.20.20.370:FF:000004">
    <property type="entry name" value="Related to Chitin deacetylase"/>
    <property type="match status" value="1"/>
</dbReference>
<evidence type="ECO:0000256" key="11">
    <source>
        <dbReference type="ARBA" id="ARBA00022801"/>
    </source>
</evidence>
<evidence type="ECO:0000256" key="5">
    <source>
        <dbReference type="ARBA" id="ARBA00022475"/>
    </source>
</evidence>
<dbReference type="EMBL" id="FQNC01000042">
    <property type="protein sequence ID" value="SGY41435.1"/>
    <property type="molecule type" value="Genomic_DNA"/>
</dbReference>
<evidence type="ECO:0000256" key="1">
    <source>
        <dbReference type="ARBA" id="ARBA00001941"/>
    </source>
</evidence>
<comment type="subcellular location">
    <subcellularLocation>
        <location evidence="3">Cell membrane</location>
        <topology evidence="3">Lipid-anchor</topology>
        <topology evidence="3">GPI-anchor</topology>
    </subcellularLocation>
    <subcellularLocation>
        <location evidence="2">Secreted</location>
        <location evidence="2">Cell wall</location>
    </subcellularLocation>
</comment>
<keyword evidence="6" id="KW-0134">Cell wall</keyword>
<dbReference type="AlphaFoldDB" id="A0A2X0M668"/>
<feature type="domain" description="NodB homology" evidence="24">
    <location>
        <begin position="157"/>
        <end position="346"/>
    </location>
</feature>
<evidence type="ECO:0000256" key="3">
    <source>
        <dbReference type="ARBA" id="ARBA00004609"/>
    </source>
</evidence>
<dbReference type="GO" id="GO:0009272">
    <property type="term" value="P:fungal-type cell wall biogenesis"/>
    <property type="evidence" value="ECO:0007669"/>
    <property type="project" value="UniProtKB-ARBA"/>
</dbReference>
<keyword evidence="8" id="KW-0336">GPI-anchor</keyword>
<evidence type="ECO:0000256" key="10">
    <source>
        <dbReference type="ARBA" id="ARBA00022729"/>
    </source>
</evidence>
<evidence type="ECO:0000256" key="22">
    <source>
        <dbReference type="SAM" id="MobiDB-lite"/>
    </source>
</evidence>
<dbReference type="Pfam" id="PF01522">
    <property type="entry name" value="Polysacc_deac_1"/>
    <property type="match status" value="1"/>
</dbReference>
<feature type="compositionally biased region" description="Gly residues" evidence="22">
    <location>
        <begin position="394"/>
        <end position="420"/>
    </location>
</feature>
<feature type="region of interest" description="Disordered" evidence="22">
    <location>
        <begin position="378"/>
        <end position="548"/>
    </location>
</feature>